<dbReference type="RefSeq" id="XP_032831592.1">
    <property type="nucleotide sequence ID" value="XM_032975701.1"/>
</dbReference>
<accession>A0AAJ7XEV0</accession>
<reference evidence="3" key="1">
    <citation type="submission" date="2025-08" db="UniProtKB">
        <authorList>
            <consortium name="RefSeq"/>
        </authorList>
    </citation>
    <scope>IDENTIFICATION</scope>
    <source>
        <tissue evidence="3">Sperm</tissue>
    </source>
</reference>
<gene>
    <name evidence="3" type="primary">MYDGF</name>
</gene>
<evidence type="ECO:0000256" key="1">
    <source>
        <dbReference type="SAM" id="SignalP"/>
    </source>
</evidence>
<dbReference type="GO" id="GO:0005615">
    <property type="term" value="C:extracellular space"/>
    <property type="evidence" value="ECO:0007669"/>
    <property type="project" value="TreeGrafter"/>
</dbReference>
<protein>
    <submittedName>
        <fullName evidence="3">Myeloid-derived growth factor</fullName>
    </submittedName>
</protein>
<dbReference type="GeneID" id="116954889"/>
<dbReference type="Proteomes" id="UP001318040">
    <property type="component" value="Chromosome 57"/>
</dbReference>
<feature type="signal peptide" evidence="1">
    <location>
        <begin position="1"/>
        <end position="19"/>
    </location>
</feature>
<name>A0AAJ7XEV0_PETMA</name>
<dbReference type="InterPro" id="IPR018887">
    <property type="entry name" value="MYDGF"/>
</dbReference>
<evidence type="ECO:0000313" key="2">
    <source>
        <dbReference type="Proteomes" id="UP001318040"/>
    </source>
</evidence>
<feature type="chain" id="PRO_5042534393" evidence="1">
    <location>
        <begin position="20"/>
        <end position="158"/>
    </location>
</feature>
<sequence>MRAWVACLALAALLGAASADEKALTVEFDVRPGGIVHSFKQELGKFGCTFTYAAQGGTNEQWLMSLGSNEDHSLFSCSVWRPNGKSYLFFVQFNTEISGAKVEFAEAFSQAATSNLKDIALKPSEIVVGEHTVSHNPGQFGSQLSKLMIVSRKPHEEL</sequence>
<evidence type="ECO:0000313" key="3">
    <source>
        <dbReference type="RefSeq" id="XP_032831592.1"/>
    </source>
</evidence>
<dbReference type="AlphaFoldDB" id="A0AAJ7XEV0"/>
<dbReference type="CTD" id="56005"/>
<dbReference type="GO" id="GO:0001938">
    <property type="term" value="P:positive regulation of endothelial cell proliferation"/>
    <property type="evidence" value="ECO:0007669"/>
    <property type="project" value="TreeGrafter"/>
</dbReference>
<proteinExistence type="predicted"/>
<dbReference type="PANTHER" id="PTHR31230">
    <property type="entry name" value="MYELOID-DERIVED GROWTH FACTOR MYDGF"/>
    <property type="match status" value="1"/>
</dbReference>
<dbReference type="KEGG" id="pmrn:116954889"/>
<keyword evidence="2" id="KW-1185">Reference proteome</keyword>
<organism evidence="2 3">
    <name type="scientific">Petromyzon marinus</name>
    <name type="common">Sea lamprey</name>
    <dbReference type="NCBI Taxonomy" id="7757"/>
    <lineage>
        <taxon>Eukaryota</taxon>
        <taxon>Metazoa</taxon>
        <taxon>Chordata</taxon>
        <taxon>Craniata</taxon>
        <taxon>Vertebrata</taxon>
        <taxon>Cyclostomata</taxon>
        <taxon>Hyperoartia</taxon>
        <taxon>Petromyzontiformes</taxon>
        <taxon>Petromyzontidae</taxon>
        <taxon>Petromyzon</taxon>
    </lineage>
</organism>
<dbReference type="GO" id="GO:0045766">
    <property type="term" value="P:positive regulation of angiogenesis"/>
    <property type="evidence" value="ECO:0007669"/>
    <property type="project" value="TreeGrafter"/>
</dbReference>
<dbReference type="PANTHER" id="PTHR31230:SF1">
    <property type="entry name" value="MYELOID-DERIVED GROWTH FACTOR"/>
    <property type="match status" value="1"/>
</dbReference>
<keyword evidence="1" id="KW-0732">Signal</keyword>
<dbReference type="Pfam" id="PF10572">
    <property type="entry name" value="UPF0556"/>
    <property type="match status" value="1"/>
</dbReference>